<dbReference type="GO" id="GO:0003700">
    <property type="term" value="F:DNA-binding transcription factor activity"/>
    <property type="evidence" value="ECO:0007669"/>
    <property type="project" value="TreeGrafter"/>
</dbReference>
<dbReference type="InterPro" id="IPR001387">
    <property type="entry name" value="Cro/C1-type_HTH"/>
</dbReference>
<evidence type="ECO:0000313" key="3">
    <source>
        <dbReference type="EMBL" id="TDT47041.1"/>
    </source>
</evidence>
<organism evidence="3 4">
    <name type="scientific">Maribacter spongiicola</name>
    <dbReference type="NCBI Taxonomy" id="1206753"/>
    <lineage>
        <taxon>Bacteria</taxon>
        <taxon>Pseudomonadati</taxon>
        <taxon>Bacteroidota</taxon>
        <taxon>Flavobacteriia</taxon>
        <taxon>Flavobacteriales</taxon>
        <taxon>Flavobacteriaceae</taxon>
        <taxon>Maribacter</taxon>
    </lineage>
</organism>
<reference evidence="3 4" key="1">
    <citation type="submission" date="2019-03" db="EMBL/GenBank/DDBJ databases">
        <title>Genomic Encyclopedia of Archaeal and Bacterial Type Strains, Phase II (KMG-II): from individual species to whole genera.</title>
        <authorList>
            <person name="Goeker M."/>
        </authorList>
    </citation>
    <scope>NUCLEOTIDE SEQUENCE [LARGE SCALE GENOMIC DNA]</scope>
    <source>
        <strain evidence="3 4">DSM 25233</strain>
    </source>
</reference>
<dbReference type="SMART" id="SM00530">
    <property type="entry name" value="HTH_XRE"/>
    <property type="match status" value="1"/>
</dbReference>
<keyword evidence="1" id="KW-0238">DNA-binding</keyword>
<name>A0A4R7K7Y5_9FLAO</name>
<dbReference type="Gene3D" id="1.10.260.40">
    <property type="entry name" value="lambda repressor-like DNA-binding domains"/>
    <property type="match status" value="1"/>
</dbReference>
<evidence type="ECO:0000256" key="1">
    <source>
        <dbReference type="ARBA" id="ARBA00023125"/>
    </source>
</evidence>
<protein>
    <submittedName>
        <fullName evidence="3">Helix-turn-helix protein</fullName>
    </submittedName>
</protein>
<proteinExistence type="predicted"/>
<dbReference type="AlphaFoldDB" id="A0A4R7K7Y5"/>
<dbReference type="SUPFAM" id="SSF47413">
    <property type="entry name" value="lambda repressor-like DNA-binding domains"/>
    <property type="match status" value="1"/>
</dbReference>
<dbReference type="PROSITE" id="PS50943">
    <property type="entry name" value="HTH_CROC1"/>
    <property type="match status" value="1"/>
</dbReference>
<dbReference type="PANTHER" id="PTHR46797">
    <property type="entry name" value="HTH-TYPE TRANSCRIPTIONAL REGULATOR"/>
    <property type="match status" value="1"/>
</dbReference>
<dbReference type="Proteomes" id="UP000294749">
    <property type="component" value="Unassembled WGS sequence"/>
</dbReference>
<dbReference type="PANTHER" id="PTHR46797:SF1">
    <property type="entry name" value="METHYLPHOSPHONATE SYNTHASE"/>
    <property type="match status" value="1"/>
</dbReference>
<evidence type="ECO:0000313" key="4">
    <source>
        <dbReference type="Proteomes" id="UP000294749"/>
    </source>
</evidence>
<comment type="caution">
    <text evidence="3">The sequence shown here is derived from an EMBL/GenBank/DDBJ whole genome shotgun (WGS) entry which is preliminary data.</text>
</comment>
<dbReference type="CDD" id="cd00093">
    <property type="entry name" value="HTH_XRE"/>
    <property type="match status" value="1"/>
</dbReference>
<dbReference type="InterPro" id="IPR010982">
    <property type="entry name" value="Lambda_DNA-bd_dom_sf"/>
</dbReference>
<dbReference type="GO" id="GO:0005829">
    <property type="term" value="C:cytosol"/>
    <property type="evidence" value="ECO:0007669"/>
    <property type="project" value="TreeGrafter"/>
</dbReference>
<gene>
    <name evidence="3" type="ORF">CLV90_1111</name>
</gene>
<dbReference type="GO" id="GO:0003677">
    <property type="term" value="F:DNA binding"/>
    <property type="evidence" value="ECO:0007669"/>
    <property type="project" value="UniProtKB-KW"/>
</dbReference>
<dbReference type="RefSeq" id="WP_133686461.1">
    <property type="nucleotide sequence ID" value="NZ_SOAY01000010.1"/>
</dbReference>
<evidence type="ECO:0000259" key="2">
    <source>
        <dbReference type="PROSITE" id="PS50943"/>
    </source>
</evidence>
<accession>A0A4R7K7Y5</accession>
<dbReference type="Pfam" id="PF01381">
    <property type="entry name" value="HTH_3"/>
    <property type="match status" value="1"/>
</dbReference>
<dbReference type="OrthoDB" id="9814553at2"/>
<feature type="domain" description="HTH cro/C1-type" evidence="2">
    <location>
        <begin position="11"/>
        <end position="65"/>
    </location>
</feature>
<sequence length="121" mass="14022">MTNESYFGKKLKELRLERGYTQSELSKICDISQAQVARYEKGDHMPTKRIINKIINGLGVDSEYFSNLTEVSNSSLDADYQRLRDSLINPEDKLVLRKILRGLYLNTQTKMVYNESEDSYS</sequence>
<keyword evidence="4" id="KW-1185">Reference proteome</keyword>
<dbReference type="InterPro" id="IPR050807">
    <property type="entry name" value="TransReg_Diox_bact_type"/>
</dbReference>
<dbReference type="EMBL" id="SOAY01000010">
    <property type="protein sequence ID" value="TDT47041.1"/>
    <property type="molecule type" value="Genomic_DNA"/>
</dbReference>